<feature type="transmembrane region" description="Helical" evidence="1">
    <location>
        <begin position="28"/>
        <end position="53"/>
    </location>
</feature>
<evidence type="ECO:0000256" key="1">
    <source>
        <dbReference type="SAM" id="Phobius"/>
    </source>
</evidence>
<comment type="caution">
    <text evidence="2">The sequence shown here is derived from an EMBL/GenBank/DDBJ whole genome shotgun (WGS) entry which is preliminary data.</text>
</comment>
<dbReference type="EMBL" id="BJUV01000004">
    <property type="protein sequence ID" value="GEK82299.1"/>
    <property type="molecule type" value="Genomic_DNA"/>
</dbReference>
<keyword evidence="3" id="KW-1185">Reference proteome</keyword>
<evidence type="ECO:0000313" key="3">
    <source>
        <dbReference type="Proteomes" id="UP000321154"/>
    </source>
</evidence>
<accession>A0ABQ0ULE5</accession>
<keyword evidence="1" id="KW-0812">Transmembrane</keyword>
<keyword evidence="1" id="KW-0472">Membrane</keyword>
<proteinExistence type="predicted"/>
<dbReference type="Proteomes" id="UP000321154">
    <property type="component" value="Unassembled WGS sequence"/>
</dbReference>
<name>A0ABQ0ULE5_9MICO</name>
<evidence type="ECO:0000313" key="2">
    <source>
        <dbReference type="EMBL" id="GEK82299.1"/>
    </source>
</evidence>
<gene>
    <name evidence="2" type="ORF">FFA01_06080</name>
</gene>
<organism evidence="2 3">
    <name type="scientific">Frigoribacterium faeni</name>
    <dbReference type="NCBI Taxonomy" id="145483"/>
    <lineage>
        <taxon>Bacteria</taxon>
        <taxon>Bacillati</taxon>
        <taxon>Actinomycetota</taxon>
        <taxon>Actinomycetes</taxon>
        <taxon>Micrococcales</taxon>
        <taxon>Microbacteriaceae</taxon>
        <taxon>Frigoribacterium</taxon>
    </lineage>
</organism>
<protein>
    <submittedName>
        <fullName evidence="2">Uncharacterized protein</fullName>
    </submittedName>
</protein>
<keyword evidence="1" id="KW-1133">Transmembrane helix</keyword>
<reference evidence="2 3" key="1">
    <citation type="submission" date="2019-07" db="EMBL/GenBank/DDBJ databases">
        <title>Whole genome shotgun sequence of Frigoribacterium faeni NBRC 103066.</title>
        <authorList>
            <person name="Hosoyama A."/>
            <person name="Uohara A."/>
            <person name="Ohji S."/>
            <person name="Ichikawa N."/>
        </authorList>
    </citation>
    <scope>NUCLEOTIDE SEQUENCE [LARGE SCALE GENOMIC DNA]</scope>
    <source>
        <strain evidence="2 3">NBRC 103066</strain>
    </source>
</reference>
<sequence>MGCDSSRLVRALEEVSRQLEQQPSWFDWVSLVMVPAIVGMASLAIGFGAWRVARQSHALARQMREESEAARLRAERQDFAEDVSDYIFRAYRERAANQLASSSADKAATLTAKAFAIESPNALLLVAAVQRPFAEAGSSSMDALGGALVARNRAQLTLRFWVKDPSKVTELEYEQEHS</sequence>